<evidence type="ECO:0000259" key="1">
    <source>
        <dbReference type="PROSITE" id="PS51704"/>
    </source>
</evidence>
<evidence type="ECO:0000313" key="3">
    <source>
        <dbReference type="Proteomes" id="UP000054858"/>
    </source>
</evidence>
<proteinExistence type="predicted"/>
<dbReference type="PANTHER" id="PTHR46211:SF1">
    <property type="entry name" value="GLYCEROPHOSPHODIESTER PHOSPHODIESTERASE, CYTOPLASMIC"/>
    <property type="match status" value="1"/>
</dbReference>
<accession>A0A0W0X323</accession>
<dbReference type="GO" id="GO:0008889">
    <property type="term" value="F:glycerophosphodiester phosphodiesterase activity"/>
    <property type="evidence" value="ECO:0007669"/>
    <property type="project" value="UniProtKB-EC"/>
</dbReference>
<dbReference type="InterPro" id="IPR017946">
    <property type="entry name" value="PLC-like_Pdiesterase_TIM-brl"/>
</dbReference>
<dbReference type="EMBL" id="LNYP01000023">
    <property type="protein sequence ID" value="KTD38992.1"/>
    <property type="molecule type" value="Genomic_DNA"/>
</dbReference>
<organism evidence="2 3">
    <name type="scientific">Legionella oakridgensis</name>
    <dbReference type="NCBI Taxonomy" id="29423"/>
    <lineage>
        <taxon>Bacteria</taxon>
        <taxon>Pseudomonadati</taxon>
        <taxon>Pseudomonadota</taxon>
        <taxon>Gammaproteobacteria</taxon>
        <taxon>Legionellales</taxon>
        <taxon>Legionellaceae</taxon>
        <taxon>Legionella</taxon>
    </lineage>
</organism>
<protein>
    <submittedName>
        <fullName evidence="2">Glycerophosphoryl diester phosphodiesterase</fullName>
        <ecNumber evidence="2">3.1.4.46</ecNumber>
    </submittedName>
</protein>
<dbReference type="Proteomes" id="UP000054858">
    <property type="component" value="Unassembled WGS sequence"/>
</dbReference>
<comment type="caution">
    <text evidence="2">The sequence shown here is derived from an EMBL/GenBank/DDBJ whole genome shotgun (WGS) entry which is preliminary data.</text>
</comment>
<gene>
    <name evidence="2" type="ORF">Loak_1113</name>
</gene>
<dbReference type="Gene3D" id="3.20.20.190">
    <property type="entry name" value="Phosphatidylinositol (PI) phosphodiesterase"/>
    <property type="match status" value="1"/>
</dbReference>
<dbReference type="RefSeq" id="WP_025386638.1">
    <property type="nucleotide sequence ID" value="NZ_KV441804.1"/>
</dbReference>
<dbReference type="AlphaFoldDB" id="A0A0W0X323"/>
<dbReference type="GO" id="GO:0006629">
    <property type="term" value="P:lipid metabolic process"/>
    <property type="evidence" value="ECO:0007669"/>
    <property type="project" value="InterPro"/>
</dbReference>
<feature type="domain" description="GP-PDE" evidence="1">
    <location>
        <begin position="31"/>
        <end position="258"/>
    </location>
</feature>
<sequence length="258" mass="29757">MTILNYMEKLIDVWFSLLPRPRPSKKQAKQARLIAHRGAHDAHLNIRENTDAAFARALELGCWGIELDIHTCADGTLIVNHDPTLQRLWGQNLKVHENNFKDLHAAAPMIPRLQDVIEKYGKQLHLFIEIKSPHISQKILLNHLKSLTPCEDYHLLSLDETLFETFTQFPKDALLLVPLHNNVEYFCKLSLEKSYGGVLGHYLLLRDRYIKTLKAAKQMVGVGFIDSKYSLYRELNREVNFLFTNKAAATRAYLQELL</sequence>
<name>A0A0W0X323_9GAMM</name>
<reference evidence="2 3" key="1">
    <citation type="submission" date="2015-11" db="EMBL/GenBank/DDBJ databases">
        <title>Genomic analysis of 38 Legionella species identifies large and diverse effector repertoires.</title>
        <authorList>
            <person name="Burstein D."/>
            <person name="Amaro F."/>
            <person name="Zusman T."/>
            <person name="Lifshitz Z."/>
            <person name="Cohen O."/>
            <person name="Gilbert J.A."/>
            <person name="Pupko T."/>
            <person name="Shuman H.A."/>
            <person name="Segal G."/>
        </authorList>
    </citation>
    <scope>NUCLEOTIDE SEQUENCE [LARGE SCALE GENOMIC DNA]</scope>
    <source>
        <strain evidence="2 3">Oak Ridge-10</strain>
    </source>
</reference>
<dbReference type="Pfam" id="PF03009">
    <property type="entry name" value="GDPD"/>
    <property type="match status" value="1"/>
</dbReference>
<dbReference type="InterPro" id="IPR030395">
    <property type="entry name" value="GP_PDE_dom"/>
</dbReference>
<dbReference type="PANTHER" id="PTHR46211">
    <property type="entry name" value="GLYCEROPHOSPHORYL DIESTER PHOSPHODIESTERASE"/>
    <property type="match status" value="1"/>
</dbReference>
<dbReference type="EC" id="3.1.4.46" evidence="2"/>
<dbReference type="SUPFAM" id="SSF51695">
    <property type="entry name" value="PLC-like phosphodiesterases"/>
    <property type="match status" value="1"/>
</dbReference>
<dbReference type="PROSITE" id="PS51704">
    <property type="entry name" value="GP_PDE"/>
    <property type="match status" value="1"/>
</dbReference>
<evidence type="ECO:0000313" key="2">
    <source>
        <dbReference type="EMBL" id="KTD38992.1"/>
    </source>
</evidence>
<dbReference type="PATRIC" id="fig|29423.5.peg.1166"/>
<keyword evidence="2" id="KW-0378">Hydrolase</keyword>